<dbReference type="EMBL" id="CP147846">
    <property type="protein sequence ID" value="WXG68247.1"/>
    <property type="molecule type" value="Genomic_DNA"/>
</dbReference>
<dbReference type="Pfam" id="PF04954">
    <property type="entry name" value="SIP"/>
    <property type="match status" value="1"/>
</dbReference>
<evidence type="ECO:0000259" key="1">
    <source>
        <dbReference type="PROSITE" id="PS51384"/>
    </source>
</evidence>
<protein>
    <submittedName>
        <fullName evidence="2">Siderophore-interacting protein</fullName>
    </submittedName>
</protein>
<dbReference type="RefSeq" id="WP_338888324.1">
    <property type="nucleotide sequence ID" value="NZ_CP147846.1"/>
</dbReference>
<dbReference type="InterPro" id="IPR007037">
    <property type="entry name" value="SIP_rossman_dom"/>
</dbReference>
<sequence>MPPIAPSEPRTFDAVTLSSWHVTPSMIRVRLGGAGLSEFASTGVPDERLRLIFDDDVVRSYTVRHFDPVGPHLDIDFVVHDGGVAADWAMHTQPGDSIRVSEARGWYRPPADTEWQLLVADMTGLPALTRALEELPHGARAHVIASIPGREDEQHVSTEATVTYRWTDEHELLDAVRSFERPSGIGYLWAATEASDARAIRKLYHRELGWTPDRFEIKGYWRRNKEAWQQRFAEVREHIDFVRDRALTDGLSGHELTQVVDAALEESGL</sequence>
<gene>
    <name evidence="2" type="ORF">WDS16_24095</name>
</gene>
<dbReference type="InterPro" id="IPR013113">
    <property type="entry name" value="SIP_FAD-bd"/>
</dbReference>
<organism evidence="2 3">
    <name type="scientific">Rhodococcus sovatensis</name>
    <dbReference type="NCBI Taxonomy" id="1805840"/>
    <lineage>
        <taxon>Bacteria</taxon>
        <taxon>Bacillati</taxon>
        <taxon>Actinomycetota</taxon>
        <taxon>Actinomycetes</taxon>
        <taxon>Mycobacteriales</taxon>
        <taxon>Nocardiaceae</taxon>
        <taxon>Rhodococcus</taxon>
    </lineage>
</organism>
<feature type="domain" description="FAD-binding FR-type" evidence="1">
    <location>
        <begin position="9"/>
        <end position="110"/>
    </location>
</feature>
<dbReference type="Pfam" id="PF08021">
    <property type="entry name" value="FAD_binding_9"/>
    <property type="match status" value="1"/>
</dbReference>
<dbReference type="InterPro" id="IPR039261">
    <property type="entry name" value="FNR_nucleotide-bd"/>
</dbReference>
<accession>A0ABZ2PHG1</accession>
<dbReference type="SUPFAM" id="SSF63380">
    <property type="entry name" value="Riboflavin synthase domain-like"/>
    <property type="match status" value="1"/>
</dbReference>
<dbReference type="Gene3D" id="2.40.30.10">
    <property type="entry name" value="Translation factors"/>
    <property type="match status" value="2"/>
</dbReference>
<dbReference type="Proteomes" id="UP001432000">
    <property type="component" value="Chromosome"/>
</dbReference>
<dbReference type="PANTHER" id="PTHR30157:SF0">
    <property type="entry name" value="NADPH-DEPENDENT FERRIC-CHELATE REDUCTASE"/>
    <property type="match status" value="1"/>
</dbReference>
<dbReference type="InterPro" id="IPR017927">
    <property type="entry name" value="FAD-bd_FR_type"/>
</dbReference>
<proteinExistence type="predicted"/>
<evidence type="ECO:0000313" key="2">
    <source>
        <dbReference type="EMBL" id="WXG68247.1"/>
    </source>
</evidence>
<evidence type="ECO:0000313" key="3">
    <source>
        <dbReference type="Proteomes" id="UP001432000"/>
    </source>
</evidence>
<keyword evidence="3" id="KW-1185">Reference proteome</keyword>
<dbReference type="Gene3D" id="3.40.50.80">
    <property type="entry name" value="Nucleotide-binding domain of ferredoxin-NADP reductase (FNR) module"/>
    <property type="match status" value="1"/>
</dbReference>
<name>A0ABZ2PHG1_9NOCA</name>
<dbReference type="PROSITE" id="PS51384">
    <property type="entry name" value="FAD_FR"/>
    <property type="match status" value="1"/>
</dbReference>
<dbReference type="InterPro" id="IPR017938">
    <property type="entry name" value="Riboflavin_synthase-like_b-brl"/>
</dbReference>
<dbReference type="InterPro" id="IPR039374">
    <property type="entry name" value="SIP_fam"/>
</dbReference>
<dbReference type="CDD" id="cd06193">
    <property type="entry name" value="siderophore_interacting"/>
    <property type="match status" value="1"/>
</dbReference>
<reference evidence="2 3" key="1">
    <citation type="submission" date="2024-03" db="EMBL/GenBank/DDBJ databases">
        <title>Natural products discovery in diverse microorganisms through a two-stage MS feature dereplication strategy.</title>
        <authorList>
            <person name="Zhang R."/>
        </authorList>
    </citation>
    <scope>NUCLEOTIDE SEQUENCE [LARGE SCALE GENOMIC DNA]</scope>
    <source>
        <strain evidence="2 3">18930</strain>
    </source>
</reference>
<dbReference type="PANTHER" id="PTHR30157">
    <property type="entry name" value="FERRIC REDUCTASE, NADPH-DEPENDENT"/>
    <property type="match status" value="1"/>
</dbReference>